<feature type="signal peptide" evidence="3">
    <location>
        <begin position="1"/>
        <end position="23"/>
    </location>
</feature>
<feature type="transmembrane region" description="Helical" evidence="2">
    <location>
        <begin position="501"/>
        <end position="521"/>
    </location>
</feature>
<evidence type="ECO:0000313" key="7">
    <source>
        <dbReference type="Proteomes" id="UP001589890"/>
    </source>
</evidence>
<evidence type="ECO:0000313" key="6">
    <source>
        <dbReference type="EMBL" id="MFC0625573.1"/>
    </source>
</evidence>
<feature type="domain" description="DUF2207" evidence="4">
    <location>
        <begin position="31"/>
        <end position="225"/>
    </location>
</feature>
<feature type="region of interest" description="Disordered" evidence="1">
    <location>
        <begin position="655"/>
        <end position="688"/>
    </location>
</feature>
<reference evidence="6 7" key="1">
    <citation type="submission" date="2024-09" db="EMBL/GenBank/DDBJ databases">
        <authorList>
            <person name="Sun Q."/>
            <person name="Mori K."/>
        </authorList>
    </citation>
    <scope>NUCLEOTIDE SEQUENCE [LARGE SCALE GENOMIC DNA]</scope>
    <source>
        <strain evidence="6 7">CGMCC 1.15906</strain>
    </source>
</reference>
<feature type="transmembrane region" description="Helical" evidence="2">
    <location>
        <begin position="471"/>
        <end position="495"/>
    </location>
</feature>
<organism evidence="6 7">
    <name type="scientific">Kribbella deserti</name>
    <dbReference type="NCBI Taxonomy" id="1926257"/>
    <lineage>
        <taxon>Bacteria</taxon>
        <taxon>Bacillati</taxon>
        <taxon>Actinomycetota</taxon>
        <taxon>Actinomycetes</taxon>
        <taxon>Propionibacteriales</taxon>
        <taxon>Kribbellaceae</taxon>
        <taxon>Kribbella</taxon>
    </lineage>
</organism>
<dbReference type="Pfam" id="PF20990">
    <property type="entry name" value="DUF2207_C"/>
    <property type="match status" value="1"/>
</dbReference>
<dbReference type="Proteomes" id="UP001589890">
    <property type="component" value="Unassembled WGS sequence"/>
</dbReference>
<dbReference type="InterPro" id="IPR018702">
    <property type="entry name" value="DUF2207"/>
</dbReference>
<proteinExistence type="predicted"/>
<evidence type="ECO:0000259" key="5">
    <source>
        <dbReference type="Pfam" id="PF20990"/>
    </source>
</evidence>
<keyword evidence="2" id="KW-0472">Membrane</keyword>
<feature type="compositionally biased region" description="Gly residues" evidence="1">
    <location>
        <begin position="672"/>
        <end position="688"/>
    </location>
</feature>
<evidence type="ECO:0000259" key="4">
    <source>
        <dbReference type="Pfam" id="PF09972"/>
    </source>
</evidence>
<keyword evidence="2" id="KW-1133">Transmembrane helix</keyword>
<evidence type="ECO:0000256" key="1">
    <source>
        <dbReference type="SAM" id="MobiDB-lite"/>
    </source>
</evidence>
<accession>A0ABV6QLR5</accession>
<sequence length="688" mass="70667">MKRLGALLGVVIAVLAPAGFASAAGTAGDQVDSFQAVHRVTADGALQVTETIVYRFGSGSGRHGILRDLLVREPYVDDLSKDQLYQVTDVQVSSPSGANAEVTEEPLDLDQGLGRQVGLRLRIGSQYETISGATATYVIKYRVKGALRHFKDHTEVFWDATGRGWTAPLRKVAVTVEVPGGVTRVACFAGAPKSKKACAGKSIKAAKGVFSQASLAPGHQLTYVAAIRPGLVRNDTPLLEPATPSGEPTDYPTEIPTELPPGELPPDFNPEDYGTDDPFGFGNPFGGGEPMKEGASAGVLVMAGAAGLLLPVGVAAKVRSSRRDHRYAGLPPGMAPVGGAVGPIGPDTLRDEQIPVAYAPPAVAVAEAGLLIDGQLTTTETAATLIDLAVRGAVRIEAGGSGSSTTVTLLDPALATYEHETALLKTLFIPFEAGQVRTLTSGSSMASAHFRLVVGVERQAEARGWYERMPVAGGGGFGLSIGLGVVGLIAAFIVGSGTRRFLDGVLVVAAFLIGGISLNVLQNARAKGRRSAAGRAVTDQALGFRKYLATAEADQLRFEEGEDIFSRYLPWAIVFGLTGRWQQVCAQLVAAGRIPAGADWYSGPSYFESSFTTVLLAQQVSGSFTAPMSDSSFFSGSNHSSGGFGGSSFGSGSSFGGGGGSSSGFSSSSDSGAGGGSAGGGGGGGGSW</sequence>
<keyword evidence="2" id="KW-0812">Transmembrane</keyword>
<dbReference type="Pfam" id="PF09972">
    <property type="entry name" value="DUF2207"/>
    <property type="match status" value="1"/>
</dbReference>
<dbReference type="EMBL" id="JBHLTC010000018">
    <property type="protein sequence ID" value="MFC0625573.1"/>
    <property type="molecule type" value="Genomic_DNA"/>
</dbReference>
<dbReference type="InterPro" id="IPR048389">
    <property type="entry name" value="YciQ-like_C"/>
</dbReference>
<feature type="domain" description="Predicted membrane protein YciQ-like C-terminal" evidence="5">
    <location>
        <begin position="358"/>
        <end position="582"/>
    </location>
</feature>
<evidence type="ECO:0000256" key="3">
    <source>
        <dbReference type="SAM" id="SignalP"/>
    </source>
</evidence>
<keyword evidence="7" id="KW-1185">Reference proteome</keyword>
<protein>
    <submittedName>
        <fullName evidence="6">DUF2207 domain-containing protein</fullName>
    </submittedName>
</protein>
<dbReference type="RefSeq" id="WP_380048127.1">
    <property type="nucleotide sequence ID" value="NZ_JBHLTC010000018.1"/>
</dbReference>
<name>A0ABV6QLR5_9ACTN</name>
<feature type="transmembrane region" description="Helical" evidence="2">
    <location>
        <begin position="297"/>
        <end position="316"/>
    </location>
</feature>
<gene>
    <name evidence="6" type="ORF">ACFFGN_15935</name>
</gene>
<comment type="caution">
    <text evidence="6">The sequence shown here is derived from an EMBL/GenBank/DDBJ whole genome shotgun (WGS) entry which is preliminary data.</text>
</comment>
<keyword evidence="3" id="KW-0732">Signal</keyword>
<evidence type="ECO:0000256" key="2">
    <source>
        <dbReference type="SAM" id="Phobius"/>
    </source>
</evidence>
<feature type="chain" id="PRO_5045887552" evidence="3">
    <location>
        <begin position="24"/>
        <end position="688"/>
    </location>
</feature>